<feature type="region of interest" description="Disordered" evidence="1">
    <location>
        <begin position="309"/>
        <end position="346"/>
    </location>
</feature>
<evidence type="ECO:0000256" key="1">
    <source>
        <dbReference type="SAM" id="MobiDB-lite"/>
    </source>
</evidence>
<dbReference type="EMBL" id="KV722526">
    <property type="protein sequence ID" value="OCH86473.1"/>
    <property type="molecule type" value="Genomic_DNA"/>
</dbReference>
<dbReference type="Proteomes" id="UP000250043">
    <property type="component" value="Unassembled WGS sequence"/>
</dbReference>
<name>A0A8E2DL45_9APHY</name>
<keyword evidence="4" id="KW-1185">Reference proteome</keyword>
<evidence type="ECO:0000313" key="4">
    <source>
        <dbReference type="Proteomes" id="UP000250043"/>
    </source>
</evidence>
<gene>
    <name evidence="3" type="ORF">OBBRIDRAFT_737958</name>
</gene>
<dbReference type="AlphaFoldDB" id="A0A8E2DL45"/>
<dbReference type="OrthoDB" id="2564904at2759"/>
<evidence type="ECO:0000256" key="2">
    <source>
        <dbReference type="SAM" id="SignalP"/>
    </source>
</evidence>
<feature type="signal peptide" evidence="2">
    <location>
        <begin position="1"/>
        <end position="20"/>
    </location>
</feature>
<organism evidence="3 4">
    <name type="scientific">Obba rivulosa</name>
    <dbReference type="NCBI Taxonomy" id="1052685"/>
    <lineage>
        <taxon>Eukaryota</taxon>
        <taxon>Fungi</taxon>
        <taxon>Dikarya</taxon>
        <taxon>Basidiomycota</taxon>
        <taxon>Agaricomycotina</taxon>
        <taxon>Agaricomycetes</taxon>
        <taxon>Polyporales</taxon>
        <taxon>Gelatoporiaceae</taxon>
        <taxon>Obba</taxon>
    </lineage>
</organism>
<accession>A0A8E2DL45</accession>
<feature type="chain" id="PRO_5034475884" description="Macrofage activating glycoprotein" evidence="2">
    <location>
        <begin position="21"/>
        <end position="373"/>
    </location>
</feature>
<evidence type="ECO:0008006" key="5">
    <source>
        <dbReference type="Google" id="ProtNLM"/>
    </source>
</evidence>
<sequence>MSPVALSALLALAAVSRVRAQTTDVNGTPTVTTPLVDKTYAWGQQPYQVDPLDLTRGPQQGYNICNSTTQNQNSMCQTMVVNHIDDFCLWAPPQPNSTIGDTEGEEVAWCTKPGYGTRLMPAGALLGMQYLIAPDYIMLTGFIDQSLVDMNSQDFGGELDPHGADLRGNPIGGLVYSNAYPTTNTDNTSYTQVNEWTEYIGSNTFCIKICNPASTNQLAMCNNRYDLIGISYNCPSQPQNGTFEVCDSDDMDPVGVYTSGGQTLTWSQPDVGPVTSVPYTPIAPSSSNCRTYASTDLFTALPTPSGASSSASSGASATSAPTGNRASSGGSASRSGSAGAASATGGSSNGAGALQVSAVASIFGTLFAVAFLA</sequence>
<protein>
    <recommendedName>
        <fullName evidence="5">Macrofage activating glycoprotein</fullName>
    </recommendedName>
</protein>
<keyword evidence="2" id="KW-0732">Signal</keyword>
<proteinExistence type="predicted"/>
<evidence type="ECO:0000313" key="3">
    <source>
        <dbReference type="EMBL" id="OCH86473.1"/>
    </source>
</evidence>
<reference evidence="3 4" key="1">
    <citation type="submission" date="2016-07" db="EMBL/GenBank/DDBJ databases">
        <title>Draft genome of the white-rot fungus Obba rivulosa 3A-2.</title>
        <authorList>
            <consortium name="DOE Joint Genome Institute"/>
            <person name="Miettinen O."/>
            <person name="Riley R."/>
            <person name="Acob R."/>
            <person name="Barry K."/>
            <person name="Cullen D."/>
            <person name="De Vries R."/>
            <person name="Hainaut M."/>
            <person name="Hatakka A."/>
            <person name="Henrissat B."/>
            <person name="Hilden K."/>
            <person name="Kuo R."/>
            <person name="Labutti K."/>
            <person name="Lipzen A."/>
            <person name="Makela M.R."/>
            <person name="Sandor L."/>
            <person name="Spatafora J.W."/>
            <person name="Grigoriev I.V."/>
            <person name="Hibbett D.S."/>
        </authorList>
    </citation>
    <scope>NUCLEOTIDE SEQUENCE [LARGE SCALE GENOMIC DNA]</scope>
    <source>
        <strain evidence="3 4">3A-2</strain>
    </source>
</reference>